<accession>A0ABT7S4Y2</accession>
<evidence type="ECO:0000256" key="5">
    <source>
        <dbReference type="ARBA" id="ARBA00022989"/>
    </source>
</evidence>
<dbReference type="RefSeq" id="WP_289445838.1">
    <property type="nucleotide sequence ID" value="NZ_JAUCGR010000001.1"/>
</dbReference>
<name>A0ABT7S4Y2_9CELL</name>
<dbReference type="InterPro" id="IPR017475">
    <property type="entry name" value="EPS_sugar_tfrase"/>
</dbReference>
<evidence type="ECO:0000256" key="7">
    <source>
        <dbReference type="SAM" id="Phobius"/>
    </source>
</evidence>
<dbReference type="EMBL" id="JAUCGR010000001">
    <property type="protein sequence ID" value="MDM7830678.1"/>
    <property type="molecule type" value="Genomic_DNA"/>
</dbReference>
<comment type="similarity">
    <text evidence="2">Belongs to the bacterial sugar transferase family.</text>
</comment>
<evidence type="ECO:0000256" key="1">
    <source>
        <dbReference type="ARBA" id="ARBA00004141"/>
    </source>
</evidence>
<keyword evidence="4 7" id="KW-0812">Transmembrane</keyword>
<dbReference type="InterPro" id="IPR003362">
    <property type="entry name" value="Bact_transf"/>
</dbReference>
<dbReference type="PANTHER" id="PTHR30576">
    <property type="entry name" value="COLANIC BIOSYNTHESIS UDP-GLUCOSE LIPID CARRIER TRANSFERASE"/>
    <property type="match status" value="1"/>
</dbReference>
<evidence type="ECO:0000313" key="9">
    <source>
        <dbReference type="EMBL" id="MDM7830678.1"/>
    </source>
</evidence>
<keyword evidence="3 9" id="KW-0808">Transferase</keyword>
<keyword evidence="5 7" id="KW-1133">Transmembrane helix</keyword>
<dbReference type="Gene3D" id="3.40.50.720">
    <property type="entry name" value="NAD(P)-binding Rossmann-like Domain"/>
    <property type="match status" value="1"/>
</dbReference>
<evidence type="ECO:0000256" key="6">
    <source>
        <dbReference type="ARBA" id="ARBA00023136"/>
    </source>
</evidence>
<evidence type="ECO:0000313" key="10">
    <source>
        <dbReference type="Proteomes" id="UP001321453"/>
    </source>
</evidence>
<dbReference type="Proteomes" id="UP001321453">
    <property type="component" value="Unassembled WGS sequence"/>
</dbReference>
<gene>
    <name evidence="9" type="ORF">QRT05_04990</name>
</gene>
<feature type="transmembrane region" description="Helical" evidence="7">
    <location>
        <begin position="124"/>
        <end position="145"/>
    </location>
</feature>
<keyword evidence="10" id="KW-1185">Reference proteome</keyword>
<sequence length="509" mass="54559">MTLTADRGVLWSGDEFERRSRAREPRRSWASMQPFEPRKTVFNVAGRRRASAWRAVGHQYAAVTATVDATIAGIAGYAVAVGYLPLGQAALAGLAGAALFTAMAAASGGYARDRLGDGPGEFQAVLRAASLVAVALVGYAFLFKAAVPREAVFLGVPLVAAASCLVRYARRRRLHEARRAGAAMRSTLVVGDPTSVQRVIADLTAAPHHGYRIDGLCLQSGDGIDDIAGVPVVGAVADVVQVVADRAAEVVIITGSSLSGDALRRLSWALGRAGAHMVVAPDIVEVSGPRLSVRPTAGLSLLEVEVDTPRRRLVAKSIIDVSLAVLAGLVLLPVVAGAAVAVRLTSSGPAFFRQTRVGVDGKPFTIWKLRTMYVDADERRDALMAENEGAGLLFKLRKDPRVTPVGRFLRKYSLDELPQLWNVVRGDMSLVGPRPPLEVEVGAYEDEVHRRLCVKPGLTGLWQVSGRSDLEWDEAVRLDLRYVDNWSVAMDLMILWKTGRAVLTGSGAY</sequence>
<feature type="transmembrane region" description="Helical" evidence="7">
    <location>
        <begin position="318"/>
        <end position="342"/>
    </location>
</feature>
<organism evidence="9 10">
    <name type="scientific">Cellulomonas edaphi</name>
    <dbReference type="NCBI Taxonomy" id="3053468"/>
    <lineage>
        <taxon>Bacteria</taxon>
        <taxon>Bacillati</taxon>
        <taxon>Actinomycetota</taxon>
        <taxon>Actinomycetes</taxon>
        <taxon>Micrococcales</taxon>
        <taxon>Cellulomonadaceae</taxon>
        <taxon>Cellulomonas</taxon>
    </lineage>
</organism>
<dbReference type="PANTHER" id="PTHR30576:SF10">
    <property type="entry name" value="SLL5057 PROTEIN"/>
    <property type="match status" value="1"/>
</dbReference>
<dbReference type="Pfam" id="PF02397">
    <property type="entry name" value="Bac_transf"/>
    <property type="match status" value="1"/>
</dbReference>
<dbReference type="NCBIfam" id="TIGR03025">
    <property type="entry name" value="EPS_sugtrans"/>
    <property type="match status" value="1"/>
</dbReference>
<feature type="transmembrane region" description="Helical" evidence="7">
    <location>
        <begin position="151"/>
        <end position="169"/>
    </location>
</feature>
<dbReference type="EC" id="2.7.8.-" evidence="9"/>
<dbReference type="GO" id="GO:0016740">
    <property type="term" value="F:transferase activity"/>
    <property type="evidence" value="ECO:0007669"/>
    <property type="project" value="UniProtKB-KW"/>
</dbReference>
<evidence type="ECO:0000259" key="8">
    <source>
        <dbReference type="Pfam" id="PF02397"/>
    </source>
</evidence>
<feature type="transmembrane region" description="Helical" evidence="7">
    <location>
        <begin position="60"/>
        <end position="84"/>
    </location>
</feature>
<evidence type="ECO:0000256" key="2">
    <source>
        <dbReference type="ARBA" id="ARBA00006464"/>
    </source>
</evidence>
<feature type="domain" description="Bacterial sugar transferase" evidence="8">
    <location>
        <begin position="316"/>
        <end position="503"/>
    </location>
</feature>
<reference evidence="9 10" key="1">
    <citation type="submission" date="2023-06" db="EMBL/GenBank/DDBJ databases">
        <title>Cellulomonas sp. MW9 Whole genome sequence.</title>
        <authorList>
            <person name="Park S."/>
        </authorList>
    </citation>
    <scope>NUCLEOTIDE SEQUENCE [LARGE SCALE GENOMIC DNA]</scope>
    <source>
        <strain evidence="9 10">MW9</strain>
    </source>
</reference>
<comment type="subcellular location">
    <subcellularLocation>
        <location evidence="1">Membrane</location>
        <topology evidence="1">Multi-pass membrane protein</topology>
    </subcellularLocation>
</comment>
<keyword evidence="6 7" id="KW-0472">Membrane</keyword>
<evidence type="ECO:0000256" key="3">
    <source>
        <dbReference type="ARBA" id="ARBA00022679"/>
    </source>
</evidence>
<feature type="transmembrane region" description="Helical" evidence="7">
    <location>
        <begin position="90"/>
        <end position="112"/>
    </location>
</feature>
<evidence type="ECO:0000256" key="4">
    <source>
        <dbReference type="ARBA" id="ARBA00022692"/>
    </source>
</evidence>
<dbReference type="Pfam" id="PF13727">
    <property type="entry name" value="CoA_binding_3"/>
    <property type="match status" value="1"/>
</dbReference>
<proteinExistence type="inferred from homology"/>
<comment type="caution">
    <text evidence="9">The sequence shown here is derived from an EMBL/GenBank/DDBJ whole genome shotgun (WGS) entry which is preliminary data.</text>
</comment>
<protein>
    <submittedName>
        <fullName evidence="9">Sugar transferase</fullName>
        <ecNumber evidence="9">2.7.8.-</ecNumber>
    </submittedName>
</protein>